<organism evidence="3 4">
    <name type="scientific">Marinilabilia salmonicolor</name>
    <dbReference type="NCBI Taxonomy" id="989"/>
    <lineage>
        <taxon>Bacteria</taxon>
        <taxon>Pseudomonadati</taxon>
        <taxon>Bacteroidota</taxon>
        <taxon>Bacteroidia</taxon>
        <taxon>Marinilabiliales</taxon>
        <taxon>Marinilabiliaceae</taxon>
        <taxon>Marinilabilia</taxon>
    </lineage>
</organism>
<sequence length="174" mass="19427">MQERIKEILTQERLSPARFAELVGVQRSSVSHIISGRNKPSLDFLQKILTHFEHISPDWLITGKGPYKRSDIARKQTNAGPTSSGSDGKIVFPSFSSSAREEEKAIYNTKQKQEASESIAAPENLQNKEETPPVNAEPENKIPSEPATGATKKIIKTLLFYDDNTFEVFFPHNG</sequence>
<protein>
    <submittedName>
        <fullName evidence="3">Helix-turn-helix protein</fullName>
    </submittedName>
</protein>
<comment type="caution">
    <text evidence="3">The sequence shown here is derived from an EMBL/GenBank/DDBJ whole genome shotgun (WGS) entry which is preliminary data.</text>
</comment>
<accession>A0A2T0XM66</accession>
<dbReference type="EMBL" id="QPIZ01000003">
    <property type="protein sequence ID" value="RCW38619.1"/>
    <property type="molecule type" value="Genomic_DNA"/>
</dbReference>
<evidence type="ECO:0000256" key="1">
    <source>
        <dbReference type="SAM" id="MobiDB-lite"/>
    </source>
</evidence>
<feature type="region of interest" description="Disordered" evidence="1">
    <location>
        <begin position="71"/>
        <end position="148"/>
    </location>
</feature>
<proteinExistence type="predicted"/>
<feature type="domain" description="HTH cro/C1-type" evidence="2">
    <location>
        <begin position="5"/>
        <end position="60"/>
    </location>
</feature>
<dbReference type="InterPro" id="IPR010982">
    <property type="entry name" value="Lambda_DNA-bd_dom_sf"/>
</dbReference>
<evidence type="ECO:0000313" key="4">
    <source>
        <dbReference type="Proteomes" id="UP000252733"/>
    </source>
</evidence>
<dbReference type="CDD" id="cd00093">
    <property type="entry name" value="HTH_XRE"/>
    <property type="match status" value="1"/>
</dbReference>
<dbReference type="GO" id="GO:0003677">
    <property type="term" value="F:DNA binding"/>
    <property type="evidence" value="ECO:0007669"/>
    <property type="project" value="InterPro"/>
</dbReference>
<gene>
    <name evidence="3" type="ORF">DFO77_10384</name>
</gene>
<dbReference type="RefSeq" id="WP_106152992.1">
    <property type="nucleotide sequence ID" value="NZ_PVTS01000007.1"/>
</dbReference>
<reference evidence="3 4" key="1">
    <citation type="submission" date="2018-07" db="EMBL/GenBank/DDBJ databases">
        <title>Freshwater and sediment microbial communities from various areas in North America, analyzing microbe dynamics in response to fracking.</title>
        <authorList>
            <person name="Lamendella R."/>
        </authorList>
    </citation>
    <scope>NUCLEOTIDE SEQUENCE [LARGE SCALE GENOMIC DNA]</scope>
    <source>
        <strain evidence="3 4">160A</strain>
    </source>
</reference>
<dbReference type="InterPro" id="IPR001387">
    <property type="entry name" value="Cro/C1-type_HTH"/>
</dbReference>
<dbReference type="SUPFAM" id="SSF47413">
    <property type="entry name" value="lambda repressor-like DNA-binding domains"/>
    <property type="match status" value="1"/>
</dbReference>
<evidence type="ECO:0000259" key="2">
    <source>
        <dbReference type="PROSITE" id="PS50943"/>
    </source>
</evidence>
<feature type="compositionally biased region" description="Basic and acidic residues" evidence="1">
    <location>
        <begin position="99"/>
        <end position="115"/>
    </location>
</feature>
<name>A0A2T0XM66_9BACT</name>
<dbReference type="SMART" id="SM00530">
    <property type="entry name" value="HTH_XRE"/>
    <property type="match status" value="1"/>
</dbReference>
<dbReference type="AlphaFoldDB" id="A0A2T0XM66"/>
<dbReference type="Gene3D" id="1.10.260.40">
    <property type="entry name" value="lambda repressor-like DNA-binding domains"/>
    <property type="match status" value="1"/>
</dbReference>
<dbReference type="Proteomes" id="UP000252733">
    <property type="component" value="Unassembled WGS sequence"/>
</dbReference>
<dbReference type="OrthoDB" id="1034290at2"/>
<keyword evidence="4" id="KW-1185">Reference proteome</keyword>
<dbReference type="Pfam" id="PF01381">
    <property type="entry name" value="HTH_3"/>
    <property type="match status" value="1"/>
</dbReference>
<dbReference type="PROSITE" id="PS50943">
    <property type="entry name" value="HTH_CROC1"/>
    <property type="match status" value="1"/>
</dbReference>
<evidence type="ECO:0000313" key="3">
    <source>
        <dbReference type="EMBL" id="RCW38619.1"/>
    </source>
</evidence>
<feature type="compositionally biased region" description="Polar residues" evidence="1">
    <location>
        <begin position="75"/>
        <end position="86"/>
    </location>
</feature>